<evidence type="ECO:0000256" key="1">
    <source>
        <dbReference type="SAM" id="MobiDB-lite"/>
    </source>
</evidence>
<sequence length="357" mass="41079">MPSADPTGGNGWTNTGPRSGTKEETQVQIVFLNRLERLDGKEEVRGQVFIGEHQGTWTAGWRNGDSRAEAEDEIWYEGISWEELLAAFRHGAAVKMRMGFRPLIDGLLDAPMWEREPSLQMQVQCYAELHEENPDLANALKQWRRAKASEEKRSAYLVATNRELHMLAVYAPRTPAELAQIPGFGKTKTEKYGSELIELLNDVPREHSFPLDWVARAVDADRFAEWMFKIKEEKYGRALSSVRDKRSLLAAIRDGKTLAEIEAALQCDRRTLVERIERLDEEGYDVLPVVDLELSSVPSEEWTQASEAMVQLGDRYLKPLLRKIYGEPENGQPETERQYEKLRMMRIRFRRERQSAI</sequence>
<proteinExistence type="predicted"/>
<dbReference type="SUPFAM" id="SSF47819">
    <property type="entry name" value="HRDC-like"/>
    <property type="match status" value="1"/>
</dbReference>
<gene>
    <name evidence="3" type="ORF">EAV92_13940</name>
</gene>
<dbReference type="SMART" id="SM00341">
    <property type="entry name" value="HRDC"/>
    <property type="match status" value="1"/>
</dbReference>
<dbReference type="GO" id="GO:0003676">
    <property type="term" value="F:nucleic acid binding"/>
    <property type="evidence" value="ECO:0007669"/>
    <property type="project" value="InterPro"/>
</dbReference>
<accession>A0A3G3JZL4</accession>
<dbReference type="PROSITE" id="PS50967">
    <property type="entry name" value="HRDC"/>
    <property type="match status" value="1"/>
</dbReference>
<reference evidence="3 4" key="1">
    <citation type="submission" date="2018-10" db="EMBL/GenBank/DDBJ databases">
        <title>Genome Sequence of Cohnella sp.</title>
        <authorList>
            <person name="Srinivasan S."/>
            <person name="Kim M.K."/>
        </authorList>
    </citation>
    <scope>NUCLEOTIDE SEQUENCE [LARGE SCALE GENOMIC DNA]</scope>
    <source>
        <strain evidence="3 4">18JY8-7</strain>
    </source>
</reference>
<dbReference type="AlphaFoldDB" id="A0A3G3JZL4"/>
<organism evidence="3 4">
    <name type="scientific">Cohnella candidum</name>
    <dbReference type="NCBI Taxonomy" id="2674991"/>
    <lineage>
        <taxon>Bacteria</taxon>
        <taxon>Bacillati</taxon>
        <taxon>Bacillota</taxon>
        <taxon>Bacilli</taxon>
        <taxon>Bacillales</taxon>
        <taxon>Paenibacillaceae</taxon>
        <taxon>Cohnella</taxon>
    </lineage>
</organism>
<dbReference type="InterPro" id="IPR002121">
    <property type="entry name" value="HRDC_dom"/>
</dbReference>
<keyword evidence="4" id="KW-1185">Reference proteome</keyword>
<dbReference type="Proteomes" id="UP000269097">
    <property type="component" value="Chromosome"/>
</dbReference>
<dbReference type="Pfam" id="PF00570">
    <property type="entry name" value="HRDC"/>
    <property type="match status" value="1"/>
</dbReference>
<dbReference type="InterPro" id="IPR010997">
    <property type="entry name" value="HRDC-like_sf"/>
</dbReference>
<name>A0A3G3JZL4_9BACL</name>
<dbReference type="GO" id="GO:0000166">
    <property type="term" value="F:nucleotide binding"/>
    <property type="evidence" value="ECO:0007669"/>
    <property type="project" value="InterPro"/>
</dbReference>
<protein>
    <recommendedName>
        <fullName evidence="2">HRDC domain-containing protein</fullName>
    </recommendedName>
</protein>
<dbReference type="InterPro" id="IPR044876">
    <property type="entry name" value="HRDC_dom_sf"/>
</dbReference>
<evidence type="ECO:0000313" key="4">
    <source>
        <dbReference type="Proteomes" id="UP000269097"/>
    </source>
</evidence>
<dbReference type="EMBL" id="CP033433">
    <property type="protein sequence ID" value="AYQ73582.1"/>
    <property type="molecule type" value="Genomic_DNA"/>
</dbReference>
<feature type="region of interest" description="Disordered" evidence="1">
    <location>
        <begin position="1"/>
        <end position="23"/>
    </location>
</feature>
<evidence type="ECO:0000313" key="3">
    <source>
        <dbReference type="EMBL" id="AYQ73582.1"/>
    </source>
</evidence>
<dbReference type="Gene3D" id="1.10.150.80">
    <property type="entry name" value="HRDC domain"/>
    <property type="match status" value="1"/>
</dbReference>
<dbReference type="KEGG" id="coh:EAV92_13940"/>
<dbReference type="RefSeq" id="WP_123041666.1">
    <property type="nucleotide sequence ID" value="NZ_CP033433.1"/>
</dbReference>
<evidence type="ECO:0000259" key="2">
    <source>
        <dbReference type="PROSITE" id="PS50967"/>
    </source>
</evidence>
<feature type="domain" description="HRDC" evidence="2">
    <location>
        <begin position="130"/>
        <end position="210"/>
    </location>
</feature>